<accession>A0ABS7VKI6</accession>
<evidence type="ECO:0000313" key="3">
    <source>
        <dbReference type="Proteomes" id="UP000704176"/>
    </source>
</evidence>
<name>A0ABS7VKI6_9HYPH</name>
<dbReference type="Proteomes" id="UP000704176">
    <property type="component" value="Unassembled WGS sequence"/>
</dbReference>
<dbReference type="EMBL" id="JAIRBM010000004">
    <property type="protein sequence ID" value="MBZ6076054.1"/>
    <property type="molecule type" value="Genomic_DNA"/>
</dbReference>
<gene>
    <name evidence="2" type="ORF">K9B37_07095</name>
</gene>
<proteinExistence type="predicted"/>
<keyword evidence="1" id="KW-0732">Signal</keyword>
<evidence type="ECO:0008006" key="4">
    <source>
        <dbReference type="Google" id="ProtNLM"/>
    </source>
</evidence>
<feature type="chain" id="PRO_5045286008" description="Secreted protein" evidence="1">
    <location>
        <begin position="26"/>
        <end position="111"/>
    </location>
</feature>
<keyword evidence="3" id="KW-1185">Reference proteome</keyword>
<evidence type="ECO:0000256" key="1">
    <source>
        <dbReference type="SAM" id="SignalP"/>
    </source>
</evidence>
<dbReference type="RefSeq" id="WP_224312368.1">
    <property type="nucleotide sequence ID" value="NZ_JAIRBM010000004.1"/>
</dbReference>
<feature type="signal peptide" evidence="1">
    <location>
        <begin position="1"/>
        <end position="25"/>
    </location>
</feature>
<comment type="caution">
    <text evidence="2">The sequence shown here is derived from an EMBL/GenBank/DDBJ whole genome shotgun (WGS) entry which is preliminary data.</text>
</comment>
<sequence length="111" mass="12022">MTRSRRILLAAVGLMTLFGLQPAFADAIDGNWCSDDGRHLSIAGPTIVTPGGTRMQGAYTRHSFLYTAPANEPDGGQEVAMRLISEIAVQIRFGGADRPSQTWHRCTETTS</sequence>
<protein>
    <recommendedName>
        <fullName evidence="4">Secreted protein</fullName>
    </recommendedName>
</protein>
<reference evidence="2 3" key="1">
    <citation type="submission" date="2021-09" db="EMBL/GenBank/DDBJ databases">
        <title>The complete genome sequence of a new microorganism.</title>
        <authorList>
            <person name="Zi Z."/>
        </authorList>
    </citation>
    <scope>NUCLEOTIDE SEQUENCE [LARGE SCALE GENOMIC DNA]</scope>
    <source>
        <strain evidence="2 3">WGZ8</strain>
    </source>
</reference>
<evidence type="ECO:0000313" key="2">
    <source>
        <dbReference type="EMBL" id="MBZ6076054.1"/>
    </source>
</evidence>
<organism evidence="2 3">
    <name type="scientific">Microvirga puerhi</name>
    <dbReference type="NCBI Taxonomy" id="2876078"/>
    <lineage>
        <taxon>Bacteria</taxon>
        <taxon>Pseudomonadati</taxon>
        <taxon>Pseudomonadota</taxon>
        <taxon>Alphaproteobacteria</taxon>
        <taxon>Hyphomicrobiales</taxon>
        <taxon>Methylobacteriaceae</taxon>
        <taxon>Microvirga</taxon>
    </lineage>
</organism>